<comment type="caution">
    <text evidence="1">The sequence shown here is derived from an EMBL/GenBank/DDBJ whole genome shotgun (WGS) entry which is preliminary data.</text>
</comment>
<evidence type="ECO:0008006" key="3">
    <source>
        <dbReference type="Google" id="ProtNLM"/>
    </source>
</evidence>
<dbReference type="AlphaFoldDB" id="A0A8I1Y7Q4"/>
<proteinExistence type="predicted"/>
<organism evidence="1 2">
    <name type="scientific">Bradyrhizobium elkanii</name>
    <dbReference type="NCBI Taxonomy" id="29448"/>
    <lineage>
        <taxon>Bacteria</taxon>
        <taxon>Pseudomonadati</taxon>
        <taxon>Pseudomonadota</taxon>
        <taxon>Alphaproteobacteria</taxon>
        <taxon>Hyphomicrobiales</taxon>
        <taxon>Nitrobacteraceae</taxon>
        <taxon>Bradyrhizobium</taxon>
    </lineage>
</organism>
<accession>A0A8I1Y7Q4</accession>
<protein>
    <recommendedName>
        <fullName evidence="3">DUF3052 domain-containing protein</fullName>
    </recommendedName>
</protein>
<evidence type="ECO:0000313" key="1">
    <source>
        <dbReference type="EMBL" id="MBP1293820.1"/>
    </source>
</evidence>
<sequence length="137" mass="14600">MAGRSGKPVVQKLGLKPGFCIFVDGLSAPYDDVVGELPADVLVAKTARAPLDAVHLFAAKAEGLAAKLRCYRQAIAPDGMIWVSWPKASLGVATDLTERQVRETGLANGLVDVKVCAVDDVWSGLKFVIPVKDRGKR</sequence>
<evidence type="ECO:0000313" key="2">
    <source>
        <dbReference type="Proteomes" id="UP000673383"/>
    </source>
</evidence>
<dbReference type="EMBL" id="JAFICZ010000001">
    <property type="protein sequence ID" value="MBP1293820.1"/>
    <property type="molecule type" value="Genomic_DNA"/>
</dbReference>
<gene>
    <name evidence="1" type="ORF">JOH49_003573</name>
</gene>
<reference evidence="1" key="1">
    <citation type="submission" date="2021-02" db="EMBL/GenBank/DDBJ databases">
        <title>Genomic Encyclopedia of Type Strains, Phase IV (KMG-V): Genome sequencing to study the core and pangenomes of soil and plant-associated prokaryotes.</title>
        <authorList>
            <person name="Whitman W."/>
        </authorList>
    </citation>
    <scope>NUCLEOTIDE SEQUENCE</scope>
    <source>
        <strain evidence="1">USDA 406</strain>
    </source>
</reference>
<name>A0A8I1Y7Q4_BRAEL</name>
<dbReference type="Proteomes" id="UP000673383">
    <property type="component" value="Unassembled WGS sequence"/>
</dbReference>
<dbReference type="RefSeq" id="WP_172646759.1">
    <property type="nucleotide sequence ID" value="NZ_JAFICZ010000001.1"/>
</dbReference>